<dbReference type="Gene3D" id="2.130.10.10">
    <property type="entry name" value="YVTN repeat-like/Quinoprotein amine dehydrogenase"/>
    <property type="match status" value="1"/>
</dbReference>
<dbReference type="InterPro" id="IPR050459">
    <property type="entry name" value="WD_repeat_RBAP46/RBAP48/MSI1"/>
</dbReference>
<evidence type="ECO:0000313" key="8">
    <source>
        <dbReference type="EMBL" id="THW38518.1"/>
    </source>
</evidence>
<dbReference type="PRINTS" id="PR00320">
    <property type="entry name" value="GPROTEINBRPT"/>
</dbReference>
<evidence type="ECO:0000256" key="5">
    <source>
        <dbReference type="ARBA" id="ARBA00023242"/>
    </source>
</evidence>
<evidence type="ECO:0000256" key="2">
    <source>
        <dbReference type="ARBA" id="ARBA00022574"/>
    </source>
</evidence>
<comment type="subcellular location">
    <subcellularLocation>
        <location evidence="1">Nucleus</location>
    </subcellularLocation>
</comment>
<keyword evidence="2 6" id="KW-0853">WD repeat</keyword>
<reference evidence="10 11" key="1">
    <citation type="submission" date="2018-10" db="EMBL/GenBank/DDBJ databases">
        <title>Fifty Aureobasidium pullulans genomes reveal a recombining polyextremotolerant generalist.</title>
        <authorList>
            <person name="Gostincar C."/>
            <person name="Turk M."/>
            <person name="Zajc J."/>
            <person name="Gunde-Cimerman N."/>
        </authorList>
    </citation>
    <scope>NUCLEOTIDE SEQUENCE [LARGE SCALE GENOMIC DNA]</scope>
    <source>
        <strain evidence="9 10">EXF-10796</strain>
        <strain evidence="8 11">EXF-11013</strain>
    </source>
</reference>
<evidence type="ECO:0000256" key="4">
    <source>
        <dbReference type="ARBA" id="ARBA00022853"/>
    </source>
</evidence>
<dbReference type="GO" id="GO:0005634">
    <property type="term" value="C:nucleus"/>
    <property type="evidence" value="ECO:0007669"/>
    <property type="project" value="UniProtKB-SubCell"/>
</dbReference>
<dbReference type="GO" id="GO:0006325">
    <property type="term" value="P:chromatin organization"/>
    <property type="evidence" value="ECO:0007669"/>
    <property type="project" value="UniProtKB-KW"/>
</dbReference>
<dbReference type="PANTHER" id="PTHR22850">
    <property type="entry name" value="WD40 REPEAT FAMILY"/>
    <property type="match status" value="1"/>
</dbReference>
<evidence type="ECO:0000259" key="7">
    <source>
        <dbReference type="Pfam" id="PF12265"/>
    </source>
</evidence>
<dbReference type="InterPro" id="IPR022052">
    <property type="entry name" value="Histone-bd_RBBP4-like_N"/>
</dbReference>
<dbReference type="InterPro" id="IPR019775">
    <property type="entry name" value="WD40_repeat_CS"/>
</dbReference>
<dbReference type="AlphaFoldDB" id="A0A4S8XI10"/>
<dbReference type="PROSITE" id="PS50082">
    <property type="entry name" value="WD_REPEATS_2"/>
    <property type="match status" value="3"/>
</dbReference>
<comment type="caution">
    <text evidence="8">The sequence shown here is derived from an EMBL/GenBank/DDBJ whole genome shotgun (WGS) entry which is preliminary data.</text>
</comment>
<proteinExistence type="predicted"/>
<dbReference type="InterPro" id="IPR020472">
    <property type="entry name" value="WD40_PAC1"/>
</dbReference>
<organism evidence="8 11">
    <name type="scientific">Aureobasidium pullulans</name>
    <name type="common">Black yeast</name>
    <name type="synonym">Pullularia pullulans</name>
    <dbReference type="NCBI Taxonomy" id="5580"/>
    <lineage>
        <taxon>Eukaryota</taxon>
        <taxon>Fungi</taxon>
        <taxon>Dikarya</taxon>
        <taxon>Ascomycota</taxon>
        <taxon>Pezizomycotina</taxon>
        <taxon>Dothideomycetes</taxon>
        <taxon>Dothideomycetidae</taxon>
        <taxon>Dothideales</taxon>
        <taxon>Saccotheciaceae</taxon>
        <taxon>Aureobasidium</taxon>
    </lineage>
</organism>
<protein>
    <submittedName>
        <fullName evidence="8">Nucleosome remodeling complex, CAF-I subunit</fullName>
    </submittedName>
</protein>
<sequence>MDQDLSAQPNGVSDPAVENKIINEEYKVWKKNAVFLYDVIYSRALEWPTLTTQWLPDVQSMPDKNFSTHRLLIGTHTSGATQDYLQIATVDLPNKPAVNPADYDAEKEEIGGHGAAKQPISFNVIQKINHPGEINKARYMPQNPDLIATMTIQGDALVFDRTKHTNIPKTNQVDAQIELKGHEKEGFGLDWNPHFEGQLATGSEDQTVRVWDINNFSKADKTLTHARIFTHHSSTVNDVQWHPMHGKNLLGTVADDKTFCLMDLRTASNSTPAIRITGHTDAINTLAFHQKHDVLFATGSADRTVGIFDMRFPEHGKIHSMEGHQDVVTKIEWHPHDPCILASSGDDRRVIFWDISRAGSEQTPDDAEDGPPEMYVFVVSLSGLIKADPLYRLFMHGGHTSRVSDFSWNKNDPWMMCSVAEDNLIQCWRASRNLVETLPPGIPRREVSVSQ</sequence>
<dbReference type="SMART" id="SM00320">
    <property type="entry name" value="WD40"/>
    <property type="match status" value="6"/>
</dbReference>
<dbReference type="Pfam" id="PF12265">
    <property type="entry name" value="CAF1C_H4-bd"/>
    <property type="match status" value="1"/>
</dbReference>
<dbReference type="SUPFAM" id="SSF50978">
    <property type="entry name" value="WD40 repeat-like"/>
    <property type="match status" value="1"/>
</dbReference>
<keyword evidence="3" id="KW-0677">Repeat</keyword>
<dbReference type="InterPro" id="IPR036322">
    <property type="entry name" value="WD40_repeat_dom_sf"/>
</dbReference>
<keyword evidence="4" id="KW-0156">Chromatin regulator</keyword>
<feature type="repeat" description="WD" evidence="6">
    <location>
        <begin position="276"/>
        <end position="311"/>
    </location>
</feature>
<dbReference type="Proteomes" id="UP000310687">
    <property type="component" value="Unassembled WGS sequence"/>
</dbReference>
<evidence type="ECO:0000313" key="11">
    <source>
        <dbReference type="Proteomes" id="UP000310687"/>
    </source>
</evidence>
<feature type="repeat" description="WD" evidence="6">
    <location>
        <begin position="321"/>
        <end position="363"/>
    </location>
</feature>
<accession>A0A4S8XI10</accession>
<evidence type="ECO:0000256" key="1">
    <source>
        <dbReference type="ARBA" id="ARBA00004123"/>
    </source>
</evidence>
<dbReference type="PROSITE" id="PS00678">
    <property type="entry name" value="WD_REPEATS_1"/>
    <property type="match status" value="2"/>
</dbReference>
<dbReference type="EMBL" id="QZAM01000171">
    <property type="protein sequence ID" value="THW39170.1"/>
    <property type="molecule type" value="Genomic_DNA"/>
</dbReference>
<dbReference type="InterPro" id="IPR015943">
    <property type="entry name" value="WD40/YVTN_repeat-like_dom_sf"/>
</dbReference>
<evidence type="ECO:0000256" key="6">
    <source>
        <dbReference type="PROSITE-ProRule" id="PRU00221"/>
    </source>
</evidence>
<evidence type="ECO:0000256" key="3">
    <source>
        <dbReference type="ARBA" id="ARBA00022737"/>
    </source>
</evidence>
<dbReference type="PROSITE" id="PS50294">
    <property type="entry name" value="WD_REPEATS_REGION"/>
    <property type="match status" value="3"/>
</dbReference>
<name>A0A4S8XI10_AURPU</name>
<dbReference type="Proteomes" id="UP000309076">
    <property type="component" value="Unassembled WGS sequence"/>
</dbReference>
<dbReference type="Pfam" id="PF00400">
    <property type="entry name" value="WD40"/>
    <property type="match status" value="4"/>
</dbReference>
<keyword evidence="5" id="KW-0539">Nucleus</keyword>
<feature type="domain" description="Histone-binding protein RBBP4-like N-terminal" evidence="7">
    <location>
        <begin position="24"/>
        <end position="94"/>
    </location>
</feature>
<dbReference type="EMBL" id="QZAL01000104">
    <property type="protein sequence ID" value="THW38518.1"/>
    <property type="molecule type" value="Genomic_DNA"/>
</dbReference>
<gene>
    <name evidence="9" type="ORF">D6D21_07430</name>
    <name evidence="8" type="ORF">D6D22_06703</name>
</gene>
<evidence type="ECO:0000313" key="10">
    <source>
        <dbReference type="Proteomes" id="UP000309076"/>
    </source>
</evidence>
<evidence type="ECO:0000313" key="9">
    <source>
        <dbReference type="EMBL" id="THW39170.1"/>
    </source>
</evidence>
<dbReference type="InterPro" id="IPR001680">
    <property type="entry name" value="WD40_rpt"/>
</dbReference>
<feature type="repeat" description="WD" evidence="6">
    <location>
        <begin position="179"/>
        <end position="221"/>
    </location>
</feature>